<evidence type="ECO:0000313" key="7">
    <source>
        <dbReference type="EMBL" id="CAK0898301.1"/>
    </source>
</evidence>
<feature type="region of interest" description="Disordered" evidence="5">
    <location>
        <begin position="454"/>
        <end position="488"/>
    </location>
</feature>
<feature type="domain" description="RanBP2-type" evidence="6">
    <location>
        <begin position="242"/>
        <end position="271"/>
    </location>
</feature>
<keyword evidence="8" id="KW-1185">Reference proteome</keyword>
<feature type="region of interest" description="Disordered" evidence="5">
    <location>
        <begin position="1"/>
        <end position="34"/>
    </location>
</feature>
<dbReference type="InterPro" id="IPR001876">
    <property type="entry name" value="Znf_RanBP2"/>
</dbReference>
<feature type="compositionally biased region" description="Low complexity" evidence="5">
    <location>
        <begin position="11"/>
        <end position="34"/>
    </location>
</feature>
<feature type="region of interest" description="Disordered" evidence="5">
    <location>
        <begin position="373"/>
        <end position="401"/>
    </location>
</feature>
<evidence type="ECO:0000256" key="1">
    <source>
        <dbReference type="ARBA" id="ARBA00022723"/>
    </source>
</evidence>
<keyword evidence="1" id="KW-0479">Metal-binding</keyword>
<feature type="compositionally biased region" description="Acidic residues" evidence="5">
    <location>
        <begin position="116"/>
        <end position="144"/>
    </location>
</feature>
<accession>A0ABN9XJX7</accession>
<feature type="region of interest" description="Disordered" evidence="5">
    <location>
        <begin position="116"/>
        <end position="151"/>
    </location>
</feature>
<evidence type="ECO:0000313" key="8">
    <source>
        <dbReference type="Proteomes" id="UP001189429"/>
    </source>
</evidence>
<feature type="compositionally biased region" description="Gly residues" evidence="5">
    <location>
        <begin position="318"/>
        <end position="327"/>
    </location>
</feature>
<dbReference type="PANTHER" id="PTHR23111">
    <property type="entry name" value="ZINC FINGER PROTEIN"/>
    <property type="match status" value="1"/>
</dbReference>
<dbReference type="PROSITE" id="PS50199">
    <property type="entry name" value="ZF_RANBP2_2"/>
    <property type="match status" value="1"/>
</dbReference>
<organism evidence="7 8">
    <name type="scientific">Prorocentrum cordatum</name>
    <dbReference type="NCBI Taxonomy" id="2364126"/>
    <lineage>
        <taxon>Eukaryota</taxon>
        <taxon>Sar</taxon>
        <taxon>Alveolata</taxon>
        <taxon>Dinophyceae</taxon>
        <taxon>Prorocentrales</taxon>
        <taxon>Prorocentraceae</taxon>
        <taxon>Prorocentrum</taxon>
    </lineage>
</organism>
<keyword evidence="3" id="KW-0862">Zinc</keyword>
<dbReference type="Proteomes" id="UP001189429">
    <property type="component" value="Unassembled WGS sequence"/>
</dbReference>
<dbReference type="EMBL" id="CAUYUJ010020457">
    <property type="protein sequence ID" value="CAK0898301.1"/>
    <property type="molecule type" value="Genomic_DNA"/>
</dbReference>
<comment type="caution">
    <text evidence="7">The sequence shown here is derived from an EMBL/GenBank/DDBJ whole genome shotgun (WGS) entry which is preliminary data.</text>
</comment>
<feature type="compositionally biased region" description="Polar residues" evidence="5">
    <location>
        <begin position="466"/>
        <end position="488"/>
    </location>
</feature>
<feature type="region of interest" description="Disordered" evidence="5">
    <location>
        <begin position="318"/>
        <end position="356"/>
    </location>
</feature>
<evidence type="ECO:0000256" key="3">
    <source>
        <dbReference type="ARBA" id="ARBA00022833"/>
    </source>
</evidence>
<keyword evidence="2 4" id="KW-0863">Zinc-finger</keyword>
<evidence type="ECO:0000259" key="6">
    <source>
        <dbReference type="PROSITE" id="PS50199"/>
    </source>
</evidence>
<proteinExistence type="predicted"/>
<name>A0ABN9XJX7_9DINO</name>
<evidence type="ECO:0000256" key="4">
    <source>
        <dbReference type="PROSITE-ProRule" id="PRU00322"/>
    </source>
</evidence>
<sequence length="488" mass="49827">MPVKKQVPLTGSAASRAAPARPPADAAPAAPAGPTKVKLDISVATKINELNASGELGQDIRKPKVARLLSQIDPKQAVEVLEGVWSTEASIQDPNAFINNVCSIFIEAAAAEAAAAEEEAWDEGAEEEAWDEGAGEEYQEEGADAEVAAPAPKRQKVASAYEDKLSPAVAKEVARLSQVLAEPIELRHVGESLAKLSADDAISVLGKLEKNAAKVDNPTVWLIQHLATSAQASVKGKGKQALPGDWWCPSCGAHNFASRTACCKCHAAKPYRRADARAAARLLGAFAEVASHRGSAISRFGAAMAKALEALRAPASGGGGEAGGCGGAPPTAGEPSTAVTEAAMQAEAETDEPMDGNELDVIREARGAVRCPAEGQVTSTGGEDACRKGGEGTAAVPLDGSAAGAEGAAPGPLRGMTAQPLAAAASWAGSAERDRLLGDMEVFRGPRRAALQTGPKIDWGAVAESVQPTPTGTATGSIPPTGENSPQQ</sequence>
<dbReference type="SUPFAM" id="SSF90209">
    <property type="entry name" value="Ran binding protein zinc finger-like"/>
    <property type="match status" value="1"/>
</dbReference>
<dbReference type="PANTHER" id="PTHR23111:SF40">
    <property type="entry name" value="RNA-BINDING PROTEIN INVOLVED IN HETEROCHROMATIN ASSEMBLY-RELATED"/>
    <property type="match status" value="1"/>
</dbReference>
<dbReference type="Gene3D" id="4.10.1060.10">
    <property type="entry name" value="Zinc finger, RanBP2-type"/>
    <property type="match status" value="1"/>
</dbReference>
<protein>
    <recommendedName>
        <fullName evidence="6">RanBP2-type domain-containing protein</fullName>
    </recommendedName>
</protein>
<reference evidence="7" key="1">
    <citation type="submission" date="2023-10" db="EMBL/GenBank/DDBJ databases">
        <authorList>
            <person name="Chen Y."/>
            <person name="Shah S."/>
            <person name="Dougan E. K."/>
            <person name="Thang M."/>
            <person name="Chan C."/>
        </authorList>
    </citation>
    <scope>NUCLEOTIDE SEQUENCE [LARGE SCALE GENOMIC DNA]</scope>
</reference>
<dbReference type="PROSITE" id="PS01358">
    <property type="entry name" value="ZF_RANBP2_1"/>
    <property type="match status" value="1"/>
</dbReference>
<gene>
    <name evidence="7" type="ORF">PCOR1329_LOCUS76206</name>
</gene>
<evidence type="ECO:0000256" key="5">
    <source>
        <dbReference type="SAM" id="MobiDB-lite"/>
    </source>
</evidence>
<evidence type="ECO:0000256" key="2">
    <source>
        <dbReference type="ARBA" id="ARBA00022771"/>
    </source>
</evidence>
<dbReference type="SMART" id="SM00547">
    <property type="entry name" value="ZnF_RBZ"/>
    <property type="match status" value="1"/>
</dbReference>
<dbReference type="InterPro" id="IPR036443">
    <property type="entry name" value="Znf_RanBP2_sf"/>
</dbReference>